<dbReference type="Gene3D" id="3.30.450.40">
    <property type="match status" value="1"/>
</dbReference>
<keyword evidence="1" id="KW-0378">Hydrolase</keyword>
<dbReference type="RefSeq" id="WP_380590144.1">
    <property type="nucleotide sequence ID" value="NZ_JBHSQJ010000156.1"/>
</dbReference>
<evidence type="ECO:0000259" key="2">
    <source>
        <dbReference type="PROSITE" id="PS50112"/>
    </source>
</evidence>
<dbReference type="PANTHER" id="PTHR43156">
    <property type="entry name" value="STAGE II SPORULATION PROTEIN E-RELATED"/>
    <property type="match status" value="1"/>
</dbReference>
<dbReference type="SMART" id="SM00331">
    <property type="entry name" value="PP2C_SIG"/>
    <property type="match status" value="1"/>
</dbReference>
<dbReference type="SMART" id="SM00091">
    <property type="entry name" value="PAS"/>
    <property type="match status" value="2"/>
</dbReference>
<accession>A0ABW1GD18</accession>
<dbReference type="SUPFAM" id="SSF55781">
    <property type="entry name" value="GAF domain-like"/>
    <property type="match status" value="1"/>
</dbReference>
<dbReference type="SUPFAM" id="SSF55874">
    <property type="entry name" value="ATPase domain of HSP90 chaperone/DNA topoisomerase II/histidine kinase"/>
    <property type="match status" value="1"/>
</dbReference>
<evidence type="ECO:0000313" key="3">
    <source>
        <dbReference type="EMBL" id="MFC5911346.1"/>
    </source>
</evidence>
<keyword evidence="4" id="KW-1185">Reference proteome</keyword>
<dbReference type="InterPro" id="IPR035965">
    <property type="entry name" value="PAS-like_dom_sf"/>
</dbReference>
<evidence type="ECO:0000256" key="1">
    <source>
        <dbReference type="ARBA" id="ARBA00022801"/>
    </source>
</evidence>
<dbReference type="InterPro" id="IPR003018">
    <property type="entry name" value="GAF"/>
</dbReference>
<dbReference type="SUPFAM" id="SSF55785">
    <property type="entry name" value="PYP-like sensor domain (PAS domain)"/>
    <property type="match status" value="2"/>
</dbReference>
<dbReference type="EMBL" id="JBHSQJ010000156">
    <property type="protein sequence ID" value="MFC5911346.1"/>
    <property type="molecule type" value="Genomic_DNA"/>
</dbReference>
<dbReference type="InterPro" id="IPR052016">
    <property type="entry name" value="Bact_Sigma-Reg"/>
</dbReference>
<dbReference type="InterPro" id="IPR013656">
    <property type="entry name" value="PAS_4"/>
</dbReference>
<reference evidence="4" key="1">
    <citation type="journal article" date="2019" name="Int. J. Syst. Evol. Microbiol.">
        <title>The Global Catalogue of Microorganisms (GCM) 10K type strain sequencing project: providing services to taxonomists for standard genome sequencing and annotation.</title>
        <authorList>
            <consortium name="The Broad Institute Genomics Platform"/>
            <consortium name="The Broad Institute Genome Sequencing Center for Infectious Disease"/>
            <person name="Wu L."/>
            <person name="Ma J."/>
        </authorList>
    </citation>
    <scope>NUCLEOTIDE SEQUENCE [LARGE SCALE GENOMIC DNA]</scope>
    <source>
        <strain evidence="4">JCM 4816</strain>
    </source>
</reference>
<dbReference type="InterPro" id="IPR036890">
    <property type="entry name" value="HATPase_C_sf"/>
</dbReference>
<gene>
    <name evidence="3" type="ORF">ACFP3V_29605</name>
</gene>
<organism evidence="3 4">
    <name type="scientific">Streptacidiphilus monticola</name>
    <dbReference type="NCBI Taxonomy" id="2161674"/>
    <lineage>
        <taxon>Bacteria</taxon>
        <taxon>Bacillati</taxon>
        <taxon>Actinomycetota</taxon>
        <taxon>Actinomycetes</taxon>
        <taxon>Kitasatosporales</taxon>
        <taxon>Streptomycetaceae</taxon>
        <taxon>Streptacidiphilus</taxon>
    </lineage>
</organism>
<evidence type="ECO:0000313" key="4">
    <source>
        <dbReference type="Proteomes" id="UP001596174"/>
    </source>
</evidence>
<protein>
    <submittedName>
        <fullName evidence="3">SpoIIE family protein phosphatase</fullName>
    </submittedName>
</protein>
<dbReference type="InterPro" id="IPR029016">
    <property type="entry name" value="GAF-like_dom_sf"/>
</dbReference>
<dbReference type="CDD" id="cd16936">
    <property type="entry name" value="HATPase_RsbW-like"/>
    <property type="match status" value="1"/>
</dbReference>
<dbReference type="Pfam" id="PF07228">
    <property type="entry name" value="SpoIIE"/>
    <property type="match status" value="1"/>
</dbReference>
<dbReference type="SUPFAM" id="SSF81606">
    <property type="entry name" value="PP2C-like"/>
    <property type="match status" value="1"/>
</dbReference>
<comment type="caution">
    <text evidence="3">The sequence shown here is derived from an EMBL/GenBank/DDBJ whole genome shotgun (WGS) entry which is preliminary data.</text>
</comment>
<dbReference type="Pfam" id="PF08448">
    <property type="entry name" value="PAS_4"/>
    <property type="match status" value="2"/>
</dbReference>
<dbReference type="PROSITE" id="PS50112">
    <property type="entry name" value="PAS"/>
    <property type="match status" value="2"/>
</dbReference>
<feature type="domain" description="PAS" evidence="2">
    <location>
        <begin position="142"/>
        <end position="212"/>
    </location>
</feature>
<dbReference type="CDD" id="cd00130">
    <property type="entry name" value="PAS"/>
    <property type="match status" value="2"/>
</dbReference>
<dbReference type="Pfam" id="PF13185">
    <property type="entry name" value="GAF_2"/>
    <property type="match status" value="1"/>
</dbReference>
<dbReference type="Pfam" id="PF13581">
    <property type="entry name" value="HATPase_c_2"/>
    <property type="match status" value="1"/>
</dbReference>
<dbReference type="Proteomes" id="UP001596174">
    <property type="component" value="Unassembled WGS sequence"/>
</dbReference>
<dbReference type="InterPro" id="IPR036457">
    <property type="entry name" value="PPM-type-like_dom_sf"/>
</dbReference>
<dbReference type="Gene3D" id="3.30.450.20">
    <property type="entry name" value="PAS domain"/>
    <property type="match status" value="2"/>
</dbReference>
<feature type="domain" description="PAS" evidence="2">
    <location>
        <begin position="37"/>
        <end position="92"/>
    </location>
</feature>
<dbReference type="PANTHER" id="PTHR43156:SF2">
    <property type="entry name" value="STAGE II SPORULATION PROTEIN E"/>
    <property type="match status" value="1"/>
</dbReference>
<dbReference type="Gene3D" id="3.30.565.10">
    <property type="entry name" value="Histidine kinase-like ATPase, C-terminal domain"/>
    <property type="match status" value="1"/>
</dbReference>
<proteinExistence type="predicted"/>
<sequence>MDPGAAIPRPSREAEPLRRWGHGEAGSIYDYVRVAAFAIGPDGRISQWSDRAAEFFGVPAEDAVGADPITAFAPRELWRTGRERMGEILDGKEWVGTAPYRDQEGREQVAELYLMPAQGEDGRKGVVCMAVDLRALRRIETDLAASEAVFGQAPTGFVLFDQDRRIQRVNEAFAEGIGLRPDDLVGLGVSELMGRTDADRLQQALDSVLATGEPVLDLRFSGEIPSRPGRRRWSISLYRLLSASERPMGVAGQVVDVTGRLRAEREAANVRRSLDLLNEAGSHIGTTLDLETTAKELLGVVVPSFCDVATVDLYSGVLDSRDAAADAEGHRLGIGDGSGELRRVASASTLGQAHSSAVGGAFCYPHGSPHARALRSGRPVALQGADNPDPNPLIHSTVVVPMVAREKVLGLVQLSRAKGSEPFTPRDTAIAGELVARAAVCIDNARLYRREHERALMLQRSLLPPGDPVASGLEIACRYRPGSSGTEVGGDWFDVIPLPGNRTALVVGDVMGRGLRAAVAMGQLRTAVRTLATLDLDPAEVLGQLDEIARGLSADPEAAEGSELYLATCVYALYDAVTRRVVIANAGHLPPVLVQPGANGAEEALMLDVPPGLPLGVGGEPFEEVTVRLPDGALLGLYTDGLVESRTHQLEEGLSALRTALSGPQKPLEALCDQLLTELDPHHGEDDIALLMARVHALPAGSVGDWTLPSAAPSVAQCRELACGWLESRGLSDLADTVELLVSELATNALRHGRGDIRLRLLMDATLVCEVWDNGYAQPRRRRASDTDEGGRGLQLVSLLADRWGSRRTPSGKTVWFELALPR</sequence>
<dbReference type="InterPro" id="IPR000014">
    <property type="entry name" value="PAS"/>
</dbReference>
<dbReference type="NCBIfam" id="TIGR00229">
    <property type="entry name" value="sensory_box"/>
    <property type="match status" value="2"/>
</dbReference>
<dbReference type="Gene3D" id="3.60.40.10">
    <property type="entry name" value="PPM-type phosphatase domain"/>
    <property type="match status" value="1"/>
</dbReference>
<dbReference type="InterPro" id="IPR001932">
    <property type="entry name" value="PPM-type_phosphatase-like_dom"/>
</dbReference>
<name>A0ABW1GD18_9ACTN</name>
<dbReference type="SMART" id="SM00065">
    <property type="entry name" value="GAF"/>
    <property type="match status" value="1"/>
</dbReference>
<dbReference type="InterPro" id="IPR003594">
    <property type="entry name" value="HATPase_dom"/>
</dbReference>